<evidence type="ECO:0000313" key="9">
    <source>
        <dbReference type="Proteomes" id="UP000694424"/>
    </source>
</evidence>
<keyword evidence="9" id="KW-1185">Reference proteome</keyword>
<evidence type="ECO:0000259" key="7">
    <source>
        <dbReference type="SMART" id="SM00479"/>
    </source>
</evidence>
<dbReference type="CDD" id="cd06149">
    <property type="entry name" value="ISG20"/>
    <property type="match status" value="1"/>
</dbReference>
<evidence type="ECO:0000313" key="8">
    <source>
        <dbReference type="Ensembl" id="ENSAOWP00000004114.1"/>
    </source>
</evidence>
<keyword evidence="5" id="KW-0539">Nucleus</keyword>
<reference evidence="8" key="2">
    <citation type="submission" date="2025-09" db="UniProtKB">
        <authorList>
            <consortium name="Ensembl"/>
        </authorList>
    </citation>
    <scope>IDENTIFICATION</scope>
</reference>
<dbReference type="Pfam" id="PF00929">
    <property type="entry name" value="RNase_T"/>
    <property type="match status" value="1"/>
</dbReference>
<evidence type="ECO:0000256" key="3">
    <source>
        <dbReference type="ARBA" id="ARBA00022801"/>
    </source>
</evidence>
<dbReference type="InterPro" id="IPR047021">
    <property type="entry name" value="REXO1/3/4-like"/>
</dbReference>
<dbReference type="FunFam" id="3.30.420.10:FF:000007">
    <property type="entry name" value="Interferon-stimulated exonuclease gene 20"/>
    <property type="match status" value="1"/>
</dbReference>
<dbReference type="Proteomes" id="UP000694424">
    <property type="component" value="Unplaced"/>
</dbReference>
<feature type="compositionally biased region" description="Basic residues" evidence="6">
    <location>
        <begin position="114"/>
        <end position="123"/>
    </location>
</feature>
<dbReference type="InterPro" id="IPR036397">
    <property type="entry name" value="RNaseH_sf"/>
</dbReference>
<name>A0A8B9P3B0_APTOW</name>
<evidence type="ECO:0000256" key="2">
    <source>
        <dbReference type="ARBA" id="ARBA00022722"/>
    </source>
</evidence>
<protein>
    <recommendedName>
        <fullName evidence="7">Exonuclease domain-containing protein</fullName>
    </recommendedName>
</protein>
<accession>A0A8B9P3B0</accession>
<dbReference type="GO" id="GO:0000175">
    <property type="term" value="F:3'-5'-RNA exonuclease activity"/>
    <property type="evidence" value="ECO:0007669"/>
    <property type="project" value="InterPro"/>
</dbReference>
<dbReference type="PANTHER" id="PTHR12801">
    <property type="entry name" value="RNA EXONUCLEASE REXO1 / RECO3 FAMILY MEMBER-RELATED"/>
    <property type="match status" value="1"/>
</dbReference>
<feature type="region of interest" description="Disordered" evidence="6">
    <location>
        <begin position="396"/>
        <end position="433"/>
    </location>
</feature>
<reference evidence="8" key="1">
    <citation type="submission" date="2025-08" db="UniProtKB">
        <authorList>
            <consortium name="Ensembl"/>
        </authorList>
    </citation>
    <scope>IDENTIFICATION</scope>
</reference>
<evidence type="ECO:0000256" key="5">
    <source>
        <dbReference type="ARBA" id="ARBA00023242"/>
    </source>
</evidence>
<organism evidence="8 9">
    <name type="scientific">Apteryx owenii</name>
    <name type="common">Little spotted kiwi</name>
    <dbReference type="NCBI Taxonomy" id="8824"/>
    <lineage>
        <taxon>Eukaryota</taxon>
        <taxon>Metazoa</taxon>
        <taxon>Chordata</taxon>
        <taxon>Craniata</taxon>
        <taxon>Vertebrata</taxon>
        <taxon>Euteleostomi</taxon>
        <taxon>Archelosauria</taxon>
        <taxon>Archosauria</taxon>
        <taxon>Dinosauria</taxon>
        <taxon>Saurischia</taxon>
        <taxon>Theropoda</taxon>
        <taxon>Coelurosauria</taxon>
        <taxon>Aves</taxon>
        <taxon>Palaeognathae</taxon>
        <taxon>Apterygiformes</taxon>
        <taxon>Apterygidae</taxon>
        <taxon>Apteryx</taxon>
    </lineage>
</organism>
<dbReference type="SUPFAM" id="SSF53098">
    <property type="entry name" value="Ribonuclease H-like"/>
    <property type="match status" value="1"/>
</dbReference>
<comment type="subcellular location">
    <subcellularLocation>
        <location evidence="1">Nucleus</location>
    </subcellularLocation>
</comment>
<dbReference type="PANTHER" id="PTHR12801:SF57">
    <property type="entry name" value="APOPTOSIS-ENHANCING NUCLEASE"/>
    <property type="match status" value="1"/>
</dbReference>
<feature type="domain" description="Exonuclease" evidence="7">
    <location>
        <begin position="228"/>
        <end position="394"/>
    </location>
</feature>
<proteinExistence type="predicted"/>
<dbReference type="AlphaFoldDB" id="A0A8B9P3B0"/>
<dbReference type="InterPro" id="IPR012337">
    <property type="entry name" value="RNaseH-like_sf"/>
</dbReference>
<dbReference type="SMART" id="SM00479">
    <property type="entry name" value="EXOIII"/>
    <property type="match status" value="1"/>
</dbReference>
<keyword evidence="4" id="KW-0269">Exonuclease</keyword>
<dbReference type="Ensembl" id="ENSAOWT00000004709.1">
    <property type="protein sequence ID" value="ENSAOWP00000004114.1"/>
    <property type="gene ID" value="ENSAOWG00000002885.1"/>
</dbReference>
<evidence type="ECO:0000256" key="1">
    <source>
        <dbReference type="ARBA" id="ARBA00004123"/>
    </source>
</evidence>
<dbReference type="InterPro" id="IPR013520">
    <property type="entry name" value="Ribonucl_H"/>
</dbReference>
<keyword evidence="3" id="KW-0378">Hydrolase</keyword>
<dbReference type="Gene3D" id="3.30.420.10">
    <property type="entry name" value="Ribonuclease H-like superfamily/Ribonuclease H"/>
    <property type="match status" value="1"/>
</dbReference>
<feature type="region of interest" description="Disordered" evidence="6">
    <location>
        <begin position="60"/>
        <end position="197"/>
    </location>
</feature>
<sequence>MGLGPGVTVFPPFLPLVAHQGCPHPWLGAGRALQWGAPAPVSLGGGGCVALTPVSAPAAMPPGKGQMTPLLGSPRVSMPAPKGAHAPAAEGSAWPPAPPCPRTAAEGPGSPQGRSKKKSRKHQRFLERRALLEQKGLLRPRKRQGSQAPAARPAEATCSPLAKAGGKCGQPASEPRSGKVGKPKQVLSLSPSASPDSIARHHSVLLSQDDGGSSTAVRTSSPLLRPGKYVAIDCEMVGTGPRGKLSELARCTVVNYEGDVIYDKYVQPELPVVDYRTRWSGITKRHMKNAIPFRAAQAEILKILKDKIVVGHAIHNDFQALKYFHPKDRTRDTSRIPLLNQKAGFPVKVSASLKSLAKHLLHKKIQIGRKGHSSVEDAQTTMELYRLVEVQWEKELASTLPPRPPSPVADSSTDNDQYMDDQYWPTDLNTDSL</sequence>
<evidence type="ECO:0000256" key="4">
    <source>
        <dbReference type="ARBA" id="ARBA00022839"/>
    </source>
</evidence>
<dbReference type="InterPro" id="IPR037433">
    <property type="entry name" value="ISG20_DEDDh"/>
</dbReference>
<dbReference type="GO" id="GO:0003676">
    <property type="term" value="F:nucleic acid binding"/>
    <property type="evidence" value="ECO:0007669"/>
    <property type="project" value="InterPro"/>
</dbReference>
<dbReference type="GO" id="GO:0005730">
    <property type="term" value="C:nucleolus"/>
    <property type="evidence" value="ECO:0007669"/>
    <property type="project" value="UniProtKB-ARBA"/>
</dbReference>
<keyword evidence="2" id="KW-0540">Nuclease</keyword>
<evidence type="ECO:0000256" key="6">
    <source>
        <dbReference type="SAM" id="MobiDB-lite"/>
    </source>
</evidence>